<evidence type="ECO:0000256" key="18">
    <source>
        <dbReference type="ARBA" id="ARBA00031397"/>
    </source>
</evidence>
<dbReference type="GO" id="GO:0009060">
    <property type="term" value="P:aerobic respiration"/>
    <property type="evidence" value="ECO:0007669"/>
    <property type="project" value="InterPro"/>
</dbReference>
<evidence type="ECO:0000256" key="12">
    <source>
        <dbReference type="ARBA" id="ARBA00022967"/>
    </source>
</evidence>
<feature type="domain" description="Cytochrome oxidase subunit I profile" evidence="24">
    <location>
        <begin position="32"/>
        <end position="547"/>
    </location>
</feature>
<dbReference type="InterPro" id="IPR013833">
    <property type="entry name" value="Cyt_c_oxidase_su3_a-hlx"/>
</dbReference>
<feature type="transmembrane region" description="Helical" evidence="22">
    <location>
        <begin position="300"/>
        <end position="321"/>
    </location>
</feature>
<evidence type="ECO:0000313" key="26">
    <source>
        <dbReference type="Proteomes" id="UP000621560"/>
    </source>
</evidence>
<feature type="transmembrane region" description="Helical" evidence="22">
    <location>
        <begin position="370"/>
        <end position="390"/>
    </location>
</feature>
<dbReference type="Pfam" id="PF00510">
    <property type="entry name" value="COX3"/>
    <property type="match status" value="1"/>
</dbReference>
<evidence type="ECO:0000256" key="14">
    <source>
        <dbReference type="ARBA" id="ARBA00022989"/>
    </source>
</evidence>
<evidence type="ECO:0000256" key="20">
    <source>
        <dbReference type="ARBA" id="ARBA00047816"/>
    </source>
</evidence>
<keyword evidence="12" id="KW-1278">Translocase</keyword>
<evidence type="ECO:0000256" key="3">
    <source>
        <dbReference type="ARBA" id="ARBA00009578"/>
    </source>
</evidence>
<keyword evidence="17 22" id="KW-0472">Membrane</keyword>
<feature type="transmembrane region" description="Helical" evidence="22">
    <location>
        <begin position="714"/>
        <end position="732"/>
    </location>
</feature>
<dbReference type="GO" id="GO:0015990">
    <property type="term" value="P:electron transport coupled proton transport"/>
    <property type="evidence" value="ECO:0007669"/>
    <property type="project" value="TreeGrafter"/>
</dbReference>
<dbReference type="RefSeq" id="WP_190921191.1">
    <property type="nucleotide sequence ID" value="NZ_JACXIZ010000053.1"/>
</dbReference>
<evidence type="ECO:0000256" key="11">
    <source>
        <dbReference type="ARBA" id="ARBA00022723"/>
    </source>
</evidence>
<dbReference type="EC" id="7.1.1.9" evidence="4"/>
<dbReference type="AlphaFoldDB" id="A0A927BYI4"/>
<dbReference type="PANTHER" id="PTHR10422:SF44">
    <property type="entry name" value="CYTOCHROME C OXIDASE SUBUNIT 1"/>
    <property type="match status" value="1"/>
</dbReference>
<evidence type="ECO:0000256" key="5">
    <source>
        <dbReference type="ARBA" id="ARBA00015947"/>
    </source>
</evidence>
<feature type="transmembrane region" description="Helical" evidence="22">
    <location>
        <begin position="647"/>
        <end position="668"/>
    </location>
</feature>
<keyword evidence="8 21" id="KW-0349">Heme</keyword>
<feature type="transmembrane region" description="Helical" evidence="22">
    <location>
        <begin position="483"/>
        <end position="505"/>
    </location>
</feature>
<feature type="transmembrane region" description="Helical" evidence="22">
    <location>
        <begin position="15"/>
        <end position="33"/>
    </location>
</feature>
<evidence type="ECO:0000256" key="19">
    <source>
        <dbReference type="ARBA" id="ARBA00032715"/>
    </source>
</evidence>
<dbReference type="InterPro" id="IPR023615">
    <property type="entry name" value="Cyt_c_Oxase_su1_BS"/>
</dbReference>
<dbReference type="GO" id="GO:0022904">
    <property type="term" value="P:respiratory electron transport chain"/>
    <property type="evidence" value="ECO:0007669"/>
    <property type="project" value="InterPro"/>
</dbReference>
<dbReference type="GO" id="GO:0004129">
    <property type="term" value="F:cytochrome-c oxidase activity"/>
    <property type="evidence" value="ECO:0007669"/>
    <property type="project" value="UniProtKB-EC"/>
</dbReference>
<evidence type="ECO:0000256" key="2">
    <source>
        <dbReference type="ARBA" id="ARBA00004673"/>
    </source>
</evidence>
<keyword evidence="14 22" id="KW-1133">Transmembrane helix</keyword>
<sequence>MKLSCEALYAQSDVILAWVLGLPAMAALLLYITKRRKWPLLLEYARTTNHRKIGLMYIGGGLLFLFRGGLDALLIRAQLLLPEWSFWVLQKDKYNGLFTTHGTIMIFFVAMPLLVGLMNVVVPLQIGARDMAFPYLNALSLWLFLGGAALFNVSFLFATPPTAGWTAYAPLALGPNPGQSYYVYSLQISGIGTLLTAINLLTTIVRHRAPGMTWARLPLFTWASLVAAALMLFAFSALSAGLLLMLMDRQFGTDFFTGAGSPIYWQHLFWIFGHPEVYILALPAFGLFSDIIATFAKKPVYGYGAMVLSIILIGFLGLMVWVHHMFTVGLGPIANTFFALSTMAIAVPTGIKVFNWLFTMRGGRLQMTTPMLFALGFIPSFVVGGVTGVMLAVPVADFQFHDSYFVVGHFHYTIVGSTILGIFAGLYYWYPKLTGKQLNERLGKWHFWLFIAGFHMTFLPMHFAGLQGMPRRTYTYSAADGVFGYNAISSAGAFLMGASMLFLVWNVVRTHRHGRPAPADPWDGRTLEWTVGSPPPEQTFEPMPQVQSAEPLWQAKRSGRLMAEARQTRPAPVPARPLTPLVLAGALTAGAMAMIYRWYVPAALCAAVVLAAMLIRSWRDERIDWYAGHVRREADRQTLYADKRAGVWGYLTMDAIVFAVFFVTYVLYTPSAQGPQPGELFEPGSVLLATLLLLPSSATLVLAERGLRRGAPRLMWLGLGATLALALGFAIAEGREFYTYAQQGYTPATSGFLAAYYVLVGLHFAHVLFGAGWLASLMLQRRAGHGPPALLEEKQRIFGLYWHFVDAVWIGIVAIVYVPSLL</sequence>
<dbReference type="SUPFAM" id="SSF81452">
    <property type="entry name" value="Cytochrome c oxidase subunit III-like"/>
    <property type="match status" value="1"/>
</dbReference>
<dbReference type="FunFam" id="1.20.210.10:FF:000006">
    <property type="entry name" value="Cytochrome c oxidase subunit 1"/>
    <property type="match status" value="1"/>
</dbReference>
<dbReference type="PROSITE" id="PS50855">
    <property type="entry name" value="COX1"/>
    <property type="match status" value="1"/>
</dbReference>
<dbReference type="InterPro" id="IPR035973">
    <property type="entry name" value="Cyt_c_oxidase_su3-like_sf"/>
</dbReference>
<feature type="transmembrane region" description="Helical" evidence="22">
    <location>
        <begin position="752"/>
        <end position="779"/>
    </location>
</feature>
<feature type="transmembrane region" description="Helical" evidence="22">
    <location>
        <begin position="134"/>
        <end position="158"/>
    </location>
</feature>
<evidence type="ECO:0000256" key="4">
    <source>
        <dbReference type="ARBA" id="ARBA00012949"/>
    </source>
</evidence>
<evidence type="ECO:0000313" key="25">
    <source>
        <dbReference type="EMBL" id="MBD2848090.1"/>
    </source>
</evidence>
<dbReference type="InterPro" id="IPR000298">
    <property type="entry name" value="Cyt_c_oxidase-like_su3"/>
</dbReference>
<dbReference type="Gene3D" id="1.20.120.80">
    <property type="entry name" value="Cytochrome c oxidase, subunit III, four-helix bundle"/>
    <property type="match status" value="1"/>
</dbReference>
<dbReference type="GO" id="GO:0005886">
    <property type="term" value="C:plasma membrane"/>
    <property type="evidence" value="ECO:0007669"/>
    <property type="project" value="UniProtKB-SubCell"/>
</dbReference>
<comment type="catalytic activity">
    <reaction evidence="20">
        <text>4 Fe(II)-[cytochrome c] + O2 + 8 H(+)(in) = 4 Fe(III)-[cytochrome c] + 2 H2O + 4 H(+)(out)</text>
        <dbReference type="Rhea" id="RHEA:11436"/>
        <dbReference type="Rhea" id="RHEA-COMP:10350"/>
        <dbReference type="Rhea" id="RHEA-COMP:14399"/>
        <dbReference type="ChEBI" id="CHEBI:15377"/>
        <dbReference type="ChEBI" id="CHEBI:15378"/>
        <dbReference type="ChEBI" id="CHEBI:15379"/>
        <dbReference type="ChEBI" id="CHEBI:29033"/>
        <dbReference type="ChEBI" id="CHEBI:29034"/>
        <dbReference type="EC" id="7.1.1.9"/>
    </reaction>
</comment>
<feature type="transmembrane region" description="Helical" evidence="22">
    <location>
        <begin position="598"/>
        <end position="615"/>
    </location>
</feature>
<keyword evidence="13 21" id="KW-0249">Electron transport</keyword>
<accession>A0A927BYI4</accession>
<keyword evidence="11" id="KW-0479">Metal-binding</keyword>
<keyword evidence="15" id="KW-0408">Iron</keyword>
<feature type="transmembrane region" description="Helical" evidence="22">
    <location>
        <begin position="217"/>
        <end position="247"/>
    </location>
</feature>
<proteinExistence type="inferred from homology"/>
<feature type="transmembrane region" description="Helical" evidence="22">
    <location>
        <begin position="267"/>
        <end position="288"/>
    </location>
</feature>
<evidence type="ECO:0000256" key="1">
    <source>
        <dbReference type="ARBA" id="ARBA00004651"/>
    </source>
</evidence>
<feature type="transmembrane region" description="Helical" evidence="22">
    <location>
        <begin position="97"/>
        <end position="122"/>
    </location>
</feature>
<keyword evidence="6 21" id="KW-0813">Transport</keyword>
<dbReference type="SUPFAM" id="SSF81442">
    <property type="entry name" value="Cytochrome c oxidase subunit I-like"/>
    <property type="match status" value="1"/>
</dbReference>
<evidence type="ECO:0000256" key="10">
    <source>
        <dbReference type="ARBA" id="ARBA00022692"/>
    </source>
</evidence>
<dbReference type="Proteomes" id="UP000621560">
    <property type="component" value="Unassembled WGS sequence"/>
</dbReference>
<evidence type="ECO:0000256" key="21">
    <source>
        <dbReference type="RuleBase" id="RU000370"/>
    </source>
</evidence>
<feature type="transmembrane region" description="Helical" evidence="22">
    <location>
        <begin position="800"/>
        <end position="818"/>
    </location>
</feature>
<dbReference type="CDD" id="cd01662">
    <property type="entry name" value="Ubiquinol_Oxidase_I"/>
    <property type="match status" value="1"/>
</dbReference>
<dbReference type="InterPro" id="IPR000883">
    <property type="entry name" value="Cyt_C_Oxase_1"/>
</dbReference>
<keyword evidence="10 21" id="KW-0812">Transmembrane</keyword>
<evidence type="ECO:0000259" key="24">
    <source>
        <dbReference type="PROSITE" id="PS50855"/>
    </source>
</evidence>
<name>A0A927BYI4_9BACL</name>
<keyword evidence="26" id="KW-1185">Reference proteome</keyword>
<dbReference type="PRINTS" id="PR01165">
    <property type="entry name" value="CYCOXIDASEI"/>
</dbReference>
<dbReference type="InterPro" id="IPR036927">
    <property type="entry name" value="Cyt_c_oxase-like_su1_sf"/>
</dbReference>
<feature type="transmembrane region" description="Helical" evidence="22">
    <location>
        <begin position="410"/>
        <end position="430"/>
    </location>
</feature>
<feature type="transmembrane region" description="Helical" evidence="22">
    <location>
        <begin position="54"/>
        <end position="77"/>
    </location>
</feature>
<feature type="transmembrane region" description="Helical" evidence="22">
    <location>
        <begin position="181"/>
        <end position="205"/>
    </location>
</feature>
<feature type="transmembrane region" description="Helical" evidence="22">
    <location>
        <begin position="442"/>
        <end position="463"/>
    </location>
</feature>
<feature type="transmembrane region" description="Helical" evidence="22">
    <location>
        <begin position="575"/>
        <end position="592"/>
    </location>
</feature>
<comment type="subcellular location">
    <subcellularLocation>
        <location evidence="1">Cell membrane</location>
        <topology evidence="1">Multi-pass membrane protein</topology>
    </subcellularLocation>
</comment>
<comment type="similarity">
    <text evidence="3 21">Belongs to the heme-copper respiratory oxidase family.</text>
</comment>
<organism evidence="25 26">
    <name type="scientific">Paenibacillus sabuli</name>
    <dbReference type="NCBI Taxonomy" id="2772509"/>
    <lineage>
        <taxon>Bacteria</taxon>
        <taxon>Bacillati</taxon>
        <taxon>Bacillota</taxon>
        <taxon>Bacilli</taxon>
        <taxon>Bacillales</taxon>
        <taxon>Paenibacillaceae</taxon>
        <taxon>Paenibacillus</taxon>
    </lineage>
</organism>
<evidence type="ECO:0000256" key="16">
    <source>
        <dbReference type="ARBA" id="ARBA00023008"/>
    </source>
</evidence>
<evidence type="ECO:0000259" key="23">
    <source>
        <dbReference type="PROSITE" id="PS50253"/>
    </source>
</evidence>
<feature type="domain" description="Heme-copper oxidase subunit III family profile" evidence="23">
    <location>
        <begin position="567"/>
        <end position="821"/>
    </location>
</feature>
<comment type="pathway">
    <text evidence="2">Energy metabolism; oxidative phosphorylation.</text>
</comment>
<evidence type="ECO:0000256" key="7">
    <source>
        <dbReference type="ARBA" id="ARBA00022475"/>
    </source>
</evidence>
<keyword evidence="9 21" id="KW-0679">Respiratory chain</keyword>
<dbReference type="InterPro" id="IPR023616">
    <property type="entry name" value="Cyt_c_oxase-like_su1_dom"/>
</dbReference>
<reference evidence="25" key="1">
    <citation type="submission" date="2020-09" db="EMBL/GenBank/DDBJ databases">
        <title>A novel bacterium of genus Paenibacillus, isolated from South China Sea.</title>
        <authorList>
            <person name="Huang H."/>
            <person name="Mo K."/>
            <person name="Hu Y."/>
        </authorList>
    </citation>
    <scope>NUCLEOTIDE SEQUENCE</scope>
    <source>
        <strain evidence="25">IB182496</strain>
    </source>
</reference>
<evidence type="ECO:0000256" key="8">
    <source>
        <dbReference type="ARBA" id="ARBA00022617"/>
    </source>
</evidence>
<evidence type="ECO:0000256" key="22">
    <source>
        <dbReference type="SAM" id="Phobius"/>
    </source>
</evidence>
<gene>
    <name evidence="25" type="ORF">IDH44_23075</name>
</gene>
<evidence type="ECO:0000256" key="13">
    <source>
        <dbReference type="ARBA" id="ARBA00022982"/>
    </source>
</evidence>
<dbReference type="PROSITE" id="PS00077">
    <property type="entry name" value="COX1_CUB"/>
    <property type="match status" value="1"/>
</dbReference>
<protein>
    <recommendedName>
        <fullName evidence="5">Cytochrome c oxidase subunit 1</fullName>
        <ecNumber evidence="4">7.1.1.9</ecNumber>
    </recommendedName>
    <alternativeName>
        <fullName evidence="18">Cytochrome aa3 subunit 1</fullName>
    </alternativeName>
    <alternativeName>
        <fullName evidence="19">Cytochrome c oxidase polypeptide I</fullName>
    </alternativeName>
</protein>
<evidence type="ECO:0000256" key="17">
    <source>
        <dbReference type="ARBA" id="ARBA00023136"/>
    </source>
</evidence>
<dbReference type="GO" id="GO:0046872">
    <property type="term" value="F:metal ion binding"/>
    <property type="evidence" value="ECO:0007669"/>
    <property type="project" value="UniProtKB-KW"/>
</dbReference>
<dbReference type="Gene3D" id="1.20.210.10">
    <property type="entry name" value="Cytochrome c oxidase-like, subunit I domain"/>
    <property type="match status" value="1"/>
</dbReference>
<evidence type="ECO:0000256" key="6">
    <source>
        <dbReference type="ARBA" id="ARBA00022448"/>
    </source>
</evidence>
<dbReference type="PROSITE" id="PS50253">
    <property type="entry name" value="COX3"/>
    <property type="match status" value="1"/>
</dbReference>
<feature type="transmembrane region" description="Helical" evidence="22">
    <location>
        <begin position="333"/>
        <end position="358"/>
    </location>
</feature>
<evidence type="ECO:0000256" key="9">
    <source>
        <dbReference type="ARBA" id="ARBA00022660"/>
    </source>
</evidence>
<dbReference type="EMBL" id="JACXIZ010000053">
    <property type="protein sequence ID" value="MBD2848090.1"/>
    <property type="molecule type" value="Genomic_DNA"/>
</dbReference>
<keyword evidence="16" id="KW-0186">Copper</keyword>
<dbReference type="GO" id="GO:0020037">
    <property type="term" value="F:heme binding"/>
    <property type="evidence" value="ECO:0007669"/>
    <property type="project" value="InterPro"/>
</dbReference>
<feature type="transmembrane region" description="Helical" evidence="22">
    <location>
        <begin position="680"/>
        <end position="702"/>
    </location>
</feature>
<dbReference type="Pfam" id="PF00115">
    <property type="entry name" value="COX1"/>
    <property type="match status" value="1"/>
</dbReference>
<comment type="caution">
    <text evidence="25">The sequence shown here is derived from an EMBL/GenBank/DDBJ whole genome shotgun (WGS) entry which is preliminary data.</text>
</comment>
<keyword evidence="7" id="KW-1003">Cell membrane</keyword>
<evidence type="ECO:0000256" key="15">
    <source>
        <dbReference type="ARBA" id="ARBA00023004"/>
    </source>
</evidence>
<dbReference type="PANTHER" id="PTHR10422">
    <property type="entry name" value="CYTOCHROME C OXIDASE SUBUNIT 1"/>
    <property type="match status" value="1"/>
</dbReference>